<reference evidence="5" key="2">
    <citation type="submission" date="2012-03" db="EMBL/GenBank/DDBJ databases">
        <title>Complete sequence of plasmid 1 of Deinococcus peraridilitoris DSM 19664.</title>
        <authorList>
            <person name="Lucas S."/>
            <person name="Copeland A."/>
            <person name="Lapidus A."/>
            <person name="Glavina del Rio T."/>
            <person name="Dalin E."/>
            <person name="Tice H."/>
            <person name="Bruce D."/>
            <person name="Goodwin L."/>
            <person name="Pitluck S."/>
            <person name="Peters L."/>
            <person name="Mikhailova N."/>
            <person name="Lu M."/>
            <person name="Kyrpides N."/>
            <person name="Mavromatis K."/>
            <person name="Ivanova N."/>
            <person name="Brettin T."/>
            <person name="Detter J.C."/>
            <person name="Han C."/>
            <person name="Larimer F."/>
            <person name="Land M."/>
            <person name="Hauser L."/>
            <person name="Markowitz V."/>
            <person name="Cheng J.-F."/>
            <person name="Hugenholtz P."/>
            <person name="Woyke T."/>
            <person name="Wu D."/>
            <person name="Pukall R."/>
            <person name="Steenblock K."/>
            <person name="Brambilla E."/>
            <person name="Klenk H.-P."/>
            <person name="Eisen J.A."/>
        </authorList>
    </citation>
    <scope>NUCLEOTIDE SEQUENCE [LARGE SCALE GENOMIC DNA]</scope>
    <source>
        <strain evidence="5">DSM 19664 / LMG 22246 / CIP 109416 / KR-200</strain>
        <plasmid evidence="5">Plasmid pDEIPE01</plasmid>
    </source>
</reference>
<dbReference type="KEGG" id="dpd:Deipe_3952"/>
<dbReference type="InterPro" id="IPR047650">
    <property type="entry name" value="Transpos_IS110"/>
</dbReference>
<dbReference type="Proteomes" id="UP000010467">
    <property type="component" value="Plasmid pDEIPE01"/>
</dbReference>
<feature type="domain" description="Transposase IS116/IS110/IS902 C-terminal" evidence="2">
    <location>
        <begin position="192"/>
        <end position="275"/>
    </location>
</feature>
<keyword evidence="3" id="KW-0614">Plasmid</keyword>
<keyword evidence="5" id="KW-1185">Reference proteome</keyword>
<dbReference type="NCBIfam" id="NF033542">
    <property type="entry name" value="transpos_IS110"/>
    <property type="match status" value="1"/>
</dbReference>
<evidence type="ECO:0000313" key="3">
    <source>
        <dbReference type="EMBL" id="AFZ69358.1"/>
    </source>
</evidence>
<dbReference type="PATRIC" id="fig|937777.3.peg.3965"/>
<sequence>MTNPELFVGIDVSQARLDVALHPSGETFHVTNDEGGFELLCTRLAALSPTLIVCEATGGMERPVVLASTLAHLPIAVVNARQVRNFARATGQLAKTDRLDALILAHFAQAVRPEVRLVRDEQIRHLEALAVRRRQIVTMLTAERNRLGATHDQGVRIHIEHLIAHLQTLRKDLDRELLDAVQAHPATQHRFELLCSAPGIGPVVALTLLSALPELGMLSRGQVAGLVGVAPLNRDSGRMRGRRTTWGGRAEVRTALYMATTVAVRHNPTIKAHYEQLVARGKPKMVALIACLRKFVVHLNAMIRADEPWRDQPGVAMKPDESVGSIS</sequence>
<accession>L0A643</accession>
<organism evidence="3 5">
    <name type="scientific">Deinococcus peraridilitoris (strain DSM 19664 / LMG 22246 / CIP 109416 / KR-200)</name>
    <dbReference type="NCBI Taxonomy" id="937777"/>
    <lineage>
        <taxon>Bacteria</taxon>
        <taxon>Thermotogati</taxon>
        <taxon>Deinococcota</taxon>
        <taxon>Deinococci</taxon>
        <taxon>Deinococcales</taxon>
        <taxon>Deinococcaceae</taxon>
        <taxon>Deinococcus</taxon>
    </lineage>
</organism>
<evidence type="ECO:0000313" key="5">
    <source>
        <dbReference type="Proteomes" id="UP000010467"/>
    </source>
</evidence>
<gene>
    <name evidence="3" type="ordered locus">Deipe_3952</name>
    <name evidence="4" type="ordered locus">Deipe_4269</name>
</gene>
<dbReference type="GO" id="GO:0006313">
    <property type="term" value="P:DNA transposition"/>
    <property type="evidence" value="ECO:0007669"/>
    <property type="project" value="InterPro"/>
</dbReference>
<dbReference type="Pfam" id="PF02371">
    <property type="entry name" value="Transposase_20"/>
    <property type="match status" value="1"/>
</dbReference>
<dbReference type="AlphaFoldDB" id="L0A643"/>
<dbReference type="InterPro" id="IPR002525">
    <property type="entry name" value="Transp_IS110-like_N"/>
</dbReference>
<dbReference type="PANTHER" id="PTHR33055:SF13">
    <property type="entry name" value="TRANSPOSASE"/>
    <property type="match status" value="1"/>
</dbReference>
<feature type="domain" description="Transposase IS110-like N-terminal" evidence="1">
    <location>
        <begin position="8"/>
        <end position="149"/>
    </location>
</feature>
<dbReference type="GO" id="GO:0004803">
    <property type="term" value="F:transposase activity"/>
    <property type="evidence" value="ECO:0007669"/>
    <property type="project" value="InterPro"/>
</dbReference>
<evidence type="ECO:0000259" key="1">
    <source>
        <dbReference type="Pfam" id="PF01548"/>
    </source>
</evidence>
<proteinExistence type="predicted"/>
<protein>
    <submittedName>
        <fullName evidence="3">Transposase</fullName>
    </submittedName>
</protein>
<dbReference type="HOGENOM" id="CLU_036902_5_1_0"/>
<evidence type="ECO:0000313" key="4">
    <source>
        <dbReference type="EMBL" id="AFZ69617.1"/>
    </source>
</evidence>
<reference evidence="3" key="1">
    <citation type="submission" date="2012-03" db="EMBL/GenBank/DDBJ databases">
        <title>Complete sequence of plasmid 1 of Deinococcus peraridilitoris DSM 19664.</title>
        <authorList>
            <consortium name="US DOE Joint Genome Institute (JGI-PGF)"/>
            <person name="Lucas S."/>
            <person name="Copeland A."/>
            <person name="Lapidus A."/>
            <person name="Glavina del Rio T."/>
            <person name="Dalin E."/>
            <person name="Tice H."/>
            <person name="Bruce D."/>
            <person name="Goodwin L."/>
            <person name="Pitluck S."/>
            <person name="Peters L."/>
            <person name="Mikhailova N."/>
            <person name="Lu M."/>
            <person name="Kyrpides N."/>
            <person name="Mavromatis K."/>
            <person name="Ivanova N."/>
            <person name="Brettin T."/>
            <person name="Detter J.C."/>
            <person name="Han C."/>
            <person name="Larimer F."/>
            <person name="Land M."/>
            <person name="Hauser L."/>
            <person name="Markowitz V."/>
            <person name="Cheng J.-F."/>
            <person name="Hugenholtz P."/>
            <person name="Woyke T."/>
            <person name="Wu D."/>
            <person name="Pukall R."/>
            <person name="Steenblock K."/>
            <person name="Brambilla E."/>
            <person name="Klenk H.-P."/>
            <person name="Eisen J.A."/>
        </authorList>
    </citation>
    <scope>NUCLEOTIDE SEQUENCE</scope>
    <source>
        <strain evidence="3">DSM 19664</strain>
        <plasmid evidence="3">pDEIPE01</plasmid>
    </source>
</reference>
<dbReference type="PANTHER" id="PTHR33055">
    <property type="entry name" value="TRANSPOSASE FOR INSERTION SEQUENCE ELEMENT IS1111A"/>
    <property type="match status" value="1"/>
</dbReference>
<dbReference type="GO" id="GO:0003677">
    <property type="term" value="F:DNA binding"/>
    <property type="evidence" value="ECO:0007669"/>
    <property type="project" value="InterPro"/>
</dbReference>
<dbReference type="KEGG" id="dpd:Deipe_4269"/>
<dbReference type="RefSeq" id="WP_015231260.1">
    <property type="nucleotide sequence ID" value="NC_019789.1"/>
</dbReference>
<dbReference type="EMBL" id="CP003383">
    <property type="protein sequence ID" value="AFZ69617.1"/>
    <property type="molecule type" value="Genomic_DNA"/>
</dbReference>
<name>L0A643_DEIPD</name>
<geneLocation type="plasmid" evidence="3 5">
    <name>pDEIPE01</name>
</geneLocation>
<dbReference type="InterPro" id="IPR003346">
    <property type="entry name" value="Transposase_20"/>
</dbReference>
<dbReference type="Pfam" id="PF01548">
    <property type="entry name" value="DEDD_Tnp_IS110"/>
    <property type="match status" value="1"/>
</dbReference>
<evidence type="ECO:0000259" key="2">
    <source>
        <dbReference type="Pfam" id="PF02371"/>
    </source>
</evidence>
<dbReference type="EMBL" id="CP003383">
    <property type="protein sequence ID" value="AFZ69358.1"/>
    <property type="molecule type" value="Genomic_DNA"/>
</dbReference>
<dbReference type="OrthoDB" id="59456at2"/>